<dbReference type="Proteomes" id="UP000789525">
    <property type="component" value="Unassembled WGS sequence"/>
</dbReference>
<accession>A0ACA9M3Z7</accession>
<organism evidence="1 2">
    <name type="scientific">Acaulospora colombiana</name>
    <dbReference type="NCBI Taxonomy" id="27376"/>
    <lineage>
        <taxon>Eukaryota</taxon>
        <taxon>Fungi</taxon>
        <taxon>Fungi incertae sedis</taxon>
        <taxon>Mucoromycota</taxon>
        <taxon>Glomeromycotina</taxon>
        <taxon>Glomeromycetes</taxon>
        <taxon>Diversisporales</taxon>
        <taxon>Acaulosporaceae</taxon>
        <taxon>Acaulospora</taxon>
    </lineage>
</organism>
<name>A0ACA9M3Z7_9GLOM</name>
<comment type="caution">
    <text evidence="1">The sequence shown here is derived from an EMBL/GenBank/DDBJ whole genome shotgun (WGS) entry which is preliminary data.</text>
</comment>
<sequence>MVTTVSTRSIALFFSNDGVIRVKDIHNHSHGDEKVFVQIDPKNIKEFRNIYICNDSKDDKKKESTFEEYAVEYTKELNYIYLKNKKTEVYYYVATTMESVYLCSIKNHENPDKRVEKIGWFKWLRRMCRSSDNIKVLNLEKEIYDLGISDECRVEKCSKLRRGVIEKILDSLSGLGKGGDEINEETEKEDKDEFERMKNIIKEKLEVMKIENPDVLVDILDTGFLNYVIYYHRRKKAELTCKKNYANV</sequence>
<reference evidence="1" key="1">
    <citation type="submission" date="2021-06" db="EMBL/GenBank/DDBJ databases">
        <authorList>
            <person name="Kallberg Y."/>
            <person name="Tangrot J."/>
            <person name="Rosling A."/>
        </authorList>
    </citation>
    <scope>NUCLEOTIDE SEQUENCE</scope>
    <source>
        <strain evidence="1">CL356</strain>
    </source>
</reference>
<proteinExistence type="predicted"/>
<gene>
    <name evidence="1" type="ORF">ACOLOM_LOCUS5358</name>
</gene>
<evidence type="ECO:0000313" key="1">
    <source>
        <dbReference type="EMBL" id="CAG8564422.1"/>
    </source>
</evidence>
<keyword evidence="2" id="KW-1185">Reference proteome</keyword>
<dbReference type="EMBL" id="CAJVPT010009775">
    <property type="protein sequence ID" value="CAG8564422.1"/>
    <property type="molecule type" value="Genomic_DNA"/>
</dbReference>
<evidence type="ECO:0000313" key="2">
    <source>
        <dbReference type="Proteomes" id="UP000789525"/>
    </source>
</evidence>
<protein>
    <submittedName>
        <fullName evidence="1">5894_t:CDS:1</fullName>
    </submittedName>
</protein>